<dbReference type="Proteomes" id="UP000182740">
    <property type="component" value="Unassembled WGS sequence"/>
</dbReference>
<dbReference type="SUPFAM" id="SSF53474">
    <property type="entry name" value="alpha/beta-Hydrolases"/>
    <property type="match status" value="1"/>
</dbReference>
<keyword evidence="1" id="KW-0378">Hydrolase</keyword>
<dbReference type="Gene3D" id="2.60.120.260">
    <property type="entry name" value="Galactose-binding domain-like"/>
    <property type="match status" value="1"/>
</dbReference>
<dbReference type="InterPro" id="IPR029058">
    <property type="entry name" value="AB_hydrolase_fold"/>
</dbReference>
<dbReference type="InterPro" id="IPR000383">
    <property type="entry name" value="Xaa-Pro-like_dom"/>
</dbReference>
<feature type="signal peptide" evidence="2">
    <location>
        <begin position="1"/>
        <end position="23"/>
    </location>
</feature>
<dbReference type="Pfam" id="PF08530">
    <property type="entry name" value="PepX_C"/>
    <property type="match status" value="1"/>
</dbReference>
<accession>A0A1K1RVK2</accession>
<evidence type="ECO:0000256" key="1">
    <source>
        <dbReference type="ARBA" id="ARBA00022801"/>
    </source>
</evidence>
<proteinExistence type="predicted"/>
<reference evidence="5" key="1">
    <citation type="submission" date="2016-11" db="EMBL/GenBank/DDBJ databases">
        <authorList>
            <person name="Varghese N."/>
            <person name="Submissions S."/>
        </authorList>
    </citation>
    <scope>NUCLEOTIDE SEQUENCE [LARGE SCALE GENOMIC DNA]</scope>
    <source>
        <strain evidence="5">DSM 44671</strain>
    </source>
</reference>
<dbReference type="GO" id="GO:0008239">
    <property type="term" value="F:dipeptidyl-peptidase activity"/>
    <property type="evidence" value="ECO:0007669"/>
    <property type="project" value="InterPro"/>
</dbReference>
<sequence length="583" mass="61323">MRLLLGFLGSLLLTAGLAPAASAAPPESRPIYSYADAIRETAWVETGTDHDHDGRIDRIAADVIRPAARVRVPVILDVSPYYACCGRGNEAQKKTYAPDGTPQQFPLFYDNYFVPRGYAVVLADVGGTNRSSGCFADVESGNAVVNWLNGRAKAFDAPDGGSPVTAGWATGDVGAIGKSQDGATAIGMAASGVPGLKTIVPIEGVADNYAQLVANGAPLAAPENTGSSFTYNARAAELCKPFEADVKARAGTNGDYNAYWQSVHYVPRPGQASVLIAQGFGDWVVAPNQFASYWDALGRAGVPRKAWLSQAGHTDPFDLQRAQWVETLHRWFDRWLLGLRNGVEHQPAVHLEATPDHWTDLRGWPPATLPVTLRPSAGGALGPTGSGTATVADDPAVTREQWAAGVSAARFTGAPLPAPVRIAGSPSVTVTASSDKPVARLGVALVDYGPADVRNTADYGSGIRNLATRSCWGSSTAADSACFLDTATDLVRADHRIVAAGWADLGHHASLWHGEPLVPGRAYTMTFTLTALDHVVPAGHRLGLLLGGTDGQLFDPALPALGDTLTFDLARTSVGFGLTHPEH</sequence>
<evidence type="ECO:0000256" key="2">
    <source>
        <dbReference type="SAM" id="SignalP"/>
    </source>
</evidence>
<dbReference type="AlphaFoldDB" id="A0A1K1RVK2"/>
<evidence type="ECO:0000313" key="5">
    <source>
        <dbReference type="Proteomes" id="UP000182740"/>
    </source>
</evidence>
<dbReference type="NCBIfam" id="TIGR00976">
    <property type="entry name" value="CocE_NonD"/>
    <property type="match status" value="1"/>
</dbReference>
<feature type="domain" description="Xaa-Pro dipeptidyl-peptidase C-terminal" evidence="3">
    <location>
        <begin position="329"/>
        <end position="575"/>
    </location>
</feature>
<name>A0A1K1RVK2_9PSEU</name>
<dbReference type="SUPFAM" id="SSF49785">
    <property type="entry name" value="Galactose-binding domain-like"/>
    <property type="match status" value="1"/>
</dbReference>
<evidence type="ECO:0000259" key="3">
    <source>
        <dbReference type="SMART" id="SM00939"/>
    </source>
</evidence>
<dbReference type="SMART" id="SM00939">
    <property type="entry name" value="PepX_C"/>
    <property type="match status" value="1"/>
</dbReference>
<dbReference type="OrthoDB" id="5240615at2"/>
<evidence type="ECO:0000313" key="4">
    <source>
        <dbReference type="EMBL" id="SFW76129.1"/>
    </source>
</evidence>
<keyword evidence="2" id="KW-0732">Signal</keyword>
<protein>
    <submittedName>
        <fullName evidence="4">X-Pro dipeptidyl-peptidase</fullName>
    </submittedName>
</protein>
<dbReference type="RefSeq" id="WP_072477752.1">
    <property type="nucleotide sequence ID" value="NZ_FPJG01000006.1"/>
</dbReference>
<dbReference type="STRING" id="546364.SAMN04489730_4063"/>
<dbReference type="InterPro" id="IPR008979">
    <property type="entry name" value="Galactose-bd-like_sf"/>
</dbReference>
<dbReference type="InterPro" id="IPR005674">
    <property type="entry name" value="CocE/Ser_esterase"/>
</dbReference>
<dbReference type="Gene3D" id="3.40.50.1820">
    <property type="entry name" value="alpha/beta hydrolase"/>
    <property type="match status" value="2"/>
</dbReference>
<dbReference type="InterPro" id="IPR013736">
    <property type="entry name" value="Xaa-Pro_dipept_C"/>
</dbReference>
<dbReference type="EMBL" id="FPJG01000006">
    <property type="protein sequence ID" value="SFW76129.1"/>
    <property type="molecule type" value="Genomic_DNA"/>
</dbReference>
<keyword evidence="5" id="KW-1185">Reference proteome</keyword>
<dbReference type="Pfam" id="PF02129">
    <property type="entry name" value="Peptidase_S15"/>
    <property type="match status" value="1"/>
</dbReference>
<feature type="chain" id="PRO_5038477431" evidence="2">
    <location>
        <begin position="24"/>
        <end position="583"/>
    </location>
</feature>
<gene>
    <name evidence="4" type="ORF">SAMN04489730_4063</name>
</gene>
<organism evidence="4 5">
    <name type="scientific">Amycolatopsis australiensis</name>
    <dbReference type="NCBI Taxonomy" id="546364"/>
    <lineage>
        <taxon>Bacteria</taxon>
        <taxon>Bacillati</taxon>
        <taxon>Actinomycetota</taxon>
        <taxon>Actinomycetes</taxon>
        <taxon>Pseudonocardiales</taxon>
        <taxon>Pseudonocardiaceae</taxon>
        <taxon>Amycolatopsis</taxon>
    </lineage>
</organism>